<dbReference type="InterPro" id="IPR052022">
    <property type="entry name" value="26kDa_periplasmic_antigen"/>
</dbReference>
<dbReference type="Proteomes" id="UP001521137">
    <property type="component" value="Unassembled WGS sequence"/>
</dbReference>
<organism evidence="2 3">
    <name type="scientific">Paraglaciecola algarum</name>
    <dbReference type="NCBI Taxonomy" id="3050085"/>
    <lineage>
        <taxon>Bacteria</taxon>
        <taxon>Pseudomonadati</taxon>
        <taxon>Pseudomonadota</taxon>
        <taxon>Gammaproteobacteria</taxon>
        <taxon>Alteromonadales</taxon>
        <taxon>Alteromonadaceae</taxon>
        <taxon>Paraglaciecola</taxon>
    </lineage>
</organism>
<dbReference type="Pfam" id="PF04402">
    <property type="entry name" value="SIMPL"/>
    <property type="match status" value="1"/>
</dbReference>
<sequence>MFKIICITLFSTFIVNYSVAATQDNQTRHIKVTGMGVVNSTPDIFSFVVHIEEKGKFAGELNKIIKTKTLDVVNALTSIGVEKKSIQTLQVRFNPWIEYKREGNEQKGFVLTRKIKVTLDKLEQYGQSIDALLNIGITRIDGFSATSSKSAENYQSALQSALLNAQKRASQMVQTLDLKLGKVITISEQSSGNVAPVEMDVLRMSAAKTSSYQPGEVAMQARVEVVFSLVD</sequence>
<reference evidence="2 3" key="1">
    <citation type="submission" date="2022-01" db="EMBL/GenBank/DDBJ databases">
        <title>Paraglaciecola sp. G1-23.</title>
        <authorList>
            <person name="Jin M.S."/>
            <person name="Han D.M."/>
            <person name="Kim H.M."/>
            <person name="Jeon C.O."/>
        </authorList>
    </citation>
    <scope>NUCLEOTIDE SEQUENCE [LARGE SCALE GENOMIC DNA]</scope>
    <source>
        <strain evidence="2 3">G1-23</strain>
    </source>
</reference>
<dbReference type="RefSeq" id="WP_235310662.1">
    <property type="nucleotide sequence ID" value="NZ_JAKGAS010000001.1"/>
</dbReference>
<comment type="caution">
    <text evidence="2">The sequence shown here is derived from an EMBL/GenBank/DDBJ whole genome shotgun (WGS) entry which is preliminary data.</text>
</comment>
<feature type="signal peptide" evidence="1">
    <location>
        <begin position="1"/>
        <end position="20"/>
    </location>
</feature>
<keyword evidence="3" id="KW-1185">Reference proteome</keyword>
<dbReference type="EMBL" id="JAKGAS010000001">
    <property type="protein sequence ID" value="MCF2947150.1"/>
    <property type="molecule type" value="Genomic_DNA"/>
</dbReference>
<evidence type="ECO:0000256" key="1">
    <source>
        <dbReference type="SAM" id="SignalP"/>
    </source>
</evidence>
<dbReference type="Gene3D" id="3.30.70.2970">
    <property type="entry name" value="Protein of unknown function (DUF541), domain 2"/>
    <property type="match status" value="1"/>
</dbReference>
<proteinExistence type="predicted"/>
<dbReference type="Gene3D" id="3.30.110.170">
    <property type="entry name" value="Protein of unknown function (DUF541), domain 1"/>
    <property type="match status" value="1"/>
</dbReference>
<dbReference type="PANTHER" id="PTHR34387:SF1">
    <property type="entry name" value="PERIPLASMIC IMMUNOGENIC PROTEIN"/>
    <property type="match status" value="1"/>
</dbReference>
<keyword evidence="1" id="KW-0732">Signal</keyword>
<dbReference type="PANTHER" id="PTHR34387">
    <property type="entry name" value="SLR1258 PROTEIN"/>
    <property type="match status" value="1"/>
</dbReference>
<evidence type="ECO:0000313" key="3">
    <source>
        <dbReference type="Proteomes" id="UP001521137"/>
    </source>
</evidence>
<dbReference type="InterPro" id="IPR007497">
    <property type="entry name" value="SIMPL/DUF541"/>
</dbReference>
<gene>
    <name evidence="2" type="ORF">L0668_03460</name>
</gene>
<protein>
    <submittedName>
        <fullName evidence="2">SIMPL domain-containing protein</fullName>
    </submittedName>
</protein>
<feature type="chain" id="PRO_5046152004" evidence="1">
    <location>
        <begin position="21"/>
        <end position="231"/>
    </location>
</feature>
<evidence type="ECO:0000313" key="2">
    <source>
        <dbReference type="EMBL" id="MCF2947150.1"/>
    </source>
</evidence>
<accession>A0ABS9D2L3</accession>
<name>A0ABS9D2L3_9ALTE</name>